<evidence type="ECO:0000256" key="1">
    <source>
        <dbReference type="SAM" id="MobiDB-lite"/>
    </source>
</evidence>
<dbReference type="EMBL" id="BEZZ01070989">
    <property type="protein sequence ID" value="GCC42426.1"/>
    <property type="molecule type" value="Genomic_DNA"/>
</dbReference>
<gene>
    <name evidence="2" type="ORF">chiPu_0026038</name>
</gene>
<sequence length="83" mass="9159">AKTEEEELDRTPWGELEPSDEESSEEEEEEDESDEDKPDDTGFITPADSGLITPGGFSSVPAGMETPELIELRKKKIEEAMDG</sequence>
<dbReference type="Proteomes" id="UP000287033">
    <property type="component" value="Unassembled WGS sequence"/>
</dbReference>
<reference evidence="2 3" key="1">
    <citation type="journal article" date="2018" name="Nat. Ecol. Evol.">
        <title>Shark genomes provide insights into elasmobranch evolution and the origin of vertebrates.</title>
        <authorList>
            <person name="Hara Y"/>
            <person name="Yamaguchi K"/>
            <person name="Onimaru K"/>
            <person name="Kadota M"/>
            <person name="Koyanagi M"/>
            <person name="Keeley SD"/>
            <person name="Tatsumi K"/>
            <person name="Tanaka K"/>
            <person name="Motone F"/>
            <person name="Kageyama Y"/>
            <person name="Nozu R"/>
            <person name="Adachi N"/>
            <person name="Nishimura O"/>
            <person name="Nakagawa R"/>
            <person name="Tanegashima C"/>
            <person name="Kiyatake I"/>
            <person name="Matsumoto R"/>
            <person name="Murakumo K"/>
            <person name="Nishida K"/>
            <person name="Terakita A"/>
            <person name="Kuratani S"/>
            <person name="Sato K"/>
            <person name="Hyodo S Kuraku.S."/>
        </authorList>
    </citation>
    <scope>NUCLEOTIDE SEQUENCE [LARGE SCALE GENOMIC DNA]</scope>
</reference>
<keyword evidence="3" id="KW-1185">Reference proteome</keyword>
<organism evidence="2 3">
    <name type="scientific">Chiloscyllium punctatum</name>
    <name type="common">Brownbanded bambooshark</name>
    <name type="synonym">Hemiscyllium punctatum</name>
    <dbReference type="NCBI Taxonomy" id="137246"/>
    <lineage>
        <taxon>Eukaryota</taxon>
        <taxon>Metazoa</taxon>
        <taxon>Chordata</taxon>
        <taxon>Craniata</taxon>
        <taxon>Vertebrata</taxon>
        <taxon>Chondrichthyes</taxon>
        <taxon>Elasmobranchii</taxon>
        <taxon>Galeomorphii</taxon>
        <taxon>Galeoidea</taxon>
        <taxon>Orectolobiformes</taxon>
        <taxon>Hemiscylliidae</taxon>
        <taxon>Chiloscyllium</taxon>
    </lineage>
</organism>
<evidence type="ECO:0000313" key="2">
    <source>
        <dbReference type="EMBL" id="GCC42426.1"/>
    </source>
</evidence>
<feature type="region of interest" description="Disordered" evidence="1">
    <location>
        <begin position="1"/>
        <end position="66"/>
    </location>
</feature>
<dbReference type="AlphaFoldDB" id="A0A401TIJ4"/>
<feature type="compositionally biased region" description="Acidic residues" evidence="1">
    <location>
        <begin position="17"/>
        <end position="38"/>
    </location>
</feature>
<comment type="caution">
    <text evidence="2">The sequence shown here is derived from an EMBL/GenBank/DDBJ whole genome shotgun (WGS) entry which is preliminary data.</text>
</comment>
<dbReference type="InterPro" id="IPR052584">
    <property type="entry name" value="U2_snRNP_Complex_Component"/>
</dbReference>
<protein>
    <submittedName>
        <fullName evidence="2">Uncharacterized protein</fullName>
    </submittedName>
</protein>
<name>A0A401TIJ4_CHIPU</name>
<dbReference type="PANTHER" id="PTHR12785">
    <property type="entry name" value="SPLICING FACTOR 3B"/>
    <property type="match status" value="1"/>
</dbReference>
<proteinExistence type="predicted"/>
<dbReference type="STRING" id="137246.A0A401TIJ4"/>
<dbReference type="PANTHER" id="PTHR12785:SF6">
    <property type="entry name" value="SPLICING FACTOR 3B SUBUNIT 2"/>
    <property type="match status" value="1"/>
</dbReference>
<feature type="non-terminal residue" evidence="2">
    <location>
        <position position="1"/>
    </location>
</feature>
<accession>A0A401TIJ4</accession>
<evidence type="ECO:0000313" key="3">
    <source>
        <dbReference type="Proteomes" id="UP000287033"/>
    </source>
</evidence>
<dbReference type="OrthoDB" id="10260794at2759"/>
<dbReference type="GO" id="GO:0005689">
    <property type="term" value="C:U12-type spliceosomal complex"/>
    <property type="evidence" value="ECO:0007669"/>
    <property type="project" value="TreeGrafter"/>
</dbReference>